<dbReference type="Pfam" id="PF19112">
    <property type="entry name" value="VanA_C"/>
    <property type="match status" value="1"/>
</dbReference>
<feature type="domain" description="Rieske" evidence="6">
    <location>
        <begin position="10"/>
        <end position="113"/>
    </location>
</feature>
<keyword evidence="1" id="KW-0001">2Fe-2S</keyword>
<dbReference type="SUPFAM" id="SSF55961">
    <property type="entry name" value="Bet v1-like"/>
    <property type="match status" value="1"/>
</dbReference>
<accession>A0A7X0SNL4</accession>
<dbReference type="GO" id="GO:0004497">
    <property type="term" value="F:monooxygenase activity"/>
    <property type="evidence" value="ECO:0007669"/>
    <property type="project" value="UniProtKB-ARBA"/>
</dbReference>
<dbReference type="CDD" id="cd03469">
    <property type="entry name" value="Rieske_RO_Alpha_N"/>
    <property type="match status" value="1"/>
</dbReference>
<evidence type="ECO:0000256" key="2">
    <source>
        <dbReference type="ARBA" id="ARBA00022723"/>
    </source>
</evidence>
<keyword evidence="8" id="KW-1185">Reference proteome</keyword>
<dbReference type="InterPro" id="IPR017941">
    <property type="entry name" value="Rieske_2Fe-2S"/>
</dbReference>
<proteinExistence type="predicted"/>
<dbReference type="PROSITE" id="PS51296">
    <property type="entry name" value="RIESKE"/>
    <property type="match status" value="1"/>
</dbReference>
<dbReference type="PROSITE" id="PS00570">
    <property type="entry name" value="RING_HYDROXYL_ALPHA"/>
    <property type="match status" value="1"/>
</dbReference>
<dbReference type="Gene3D" id="2.102.10.10">
    <property type="entry name" value="Rieske [2Fe-2S] iron-sulphur domain"/>
    <property type="match status" value="1"/>
</dbReference>
<dbReference type="EMBL" id="JACJVO010000016">
    <property type="protein sequence ID" value="MBB6732015.1"/>
    <property type="molecule type" value="Genomic_DNA"/>
</dbReference>
<dbReference type="Gene3D" id="3.90.380.10">
    <property type="entry name" value="Naphthalene 1,2-dioxygenase Alpha Subunit, Chain A, domain 1"/>
    <property type="match status" value="1"/>
</dbReference>
<keyword evidence="7" id="KW-0223">Dioxygenase</keyword>
<reference evidence="7 8" key="1">
    <citation type="submission" date="2020-08" db="EMBL/GenBank/DDBJ databases">
        <title>Cohnella phylogeny.</title>
        <authorList>
            <person name="Dunlap C."/>
        </authorList>
    </citation>
    <scope>NUCLEOTIDE SEQUENCE [LARGE SCALE GENOMIC DNA]</scope>
    <source>
        <strain evidence="7 8">CBP 2801</strain>
    </source>
</reference>
<keyword evidence="2" id="KW-0479">Metal-binding</keyword>
<sequence length="321" mass="35951">MKDDVLAQSWIPVCETKELSDKPLKAEVLGERIALFRASSGVKALKDLCVHRGVALSLGAVKNDCLVCPYHGWEYGGDGRCVHIPQLPDNQAIPLKARVPAYGCLEKYGLIWVNLGNNRPPEPAFRYLDEENFQSILFGPETVRCAAPRFIENVLDVAHFAFTHDGYLGDSSRPLIPDYRVREEGSGVLVSDDIACYQPNADARGGLVNHYRYEIPGPLAMTAVKLDKETGDIVYIVTAVCPIDERTTKVFMLFAANFGMDWGEFYDYQRILFEQDRLIVENQKPEELPLDLQAELHLNPDRLSIAYRKMLRGLGVSFGTA</sequence>
<keyword evidence="5" id="KW-0411">Iron-sulfur</keyword>
<dbReference type="GO" id="GO:0005506">
    <property type="term" value="F:iron ion binding"/>
    <property type="evidence" value="ECO:0007669"/>
    <property type="project" value="InterPro"/>
</dbReference>
<keyword evidence="4" id="KW-0408">Iron</keyword>
<dbReference type="InterPro" id="IPR050584">
    <property type="entry name" value="Cholesterol_7-desaturase"/>
</dbReference>
<gene>
    <name evidence="7" type="ORF">H7C18_13925</name>
</gene>
<dbReference type="RefSeq" id="WP_185129681.1">
    <property type="nucleotide sequence ID" value="NZ_JACJVO010000016.1"/>
</dbReference>
<comment type="caution">
    <text evidence="7">The sequence shown here is derived from an EMBL/GenBank/DDBJ whole genome shotgun (WGS) entry which is preliminary data.</text>
</comment>
<dbReference type="Pfam" id="PF00355">
    <property type="entry name" value="Rieske"/>
    <property type="match status" value="1"/>
</dbReference>
<evidence type="ECO:0000256" key="4">
    <source>
        <dbReference type="ARBA" id="ARBA00023004"/>
    </source>
</evidence>
<evidence type="ECO:0000313" key="7">
    <source>
        <dbReference type="EMBL" id="MBB6732015.1"/>
    </source>
</evidence>
<dbReference type="GO" id="GO:0051537">
    <property type="term" value="F:2 iron, 2 sulfur cluster binding"/>
    <property type="evidence" value="ECO:0007669"/>
    <property type="project" value="UniProtKB-KW"/>
</dbReference>
<dbReference type="GO" id="GO:0051213">
    <property type="term" value="F:dioxygenase activity"/>
    <property type="evidence" value="ECO:0007669"/>
    <property type="project" value="UniProtKB-KW"/>
</dbReference>
<evidence type="ECO:0000256" key="3">
    <source>
        <dbReference type="ARBA" id="ARBA00023002"/>
    </source>
</evidence>
<keyword evidence="3" id="KW-0560">Oxidoreductase</keyword>
<dbReference type="PANTHER" id="PTHR21266">
    <property type="entry name" value="IRON-SULFUR DOMAIN CONTAINING PROTEIN"/>
    <property type="match status" value="1"/>
</dbReference>
<name>A0A7X0SNL4_9BACL</name>
<dbReference type="AlphaFoldDB" id="A0A7X0SNL4"/>
<dbReference type="InterPro" id="IPR015881">
    <property type="entry name" value="ARHD_Rieske_2Fe_2S"/>
</dbReference>
<dbReference type="Proteomes" id="UP000564644">
    <property type="component" value="Unassembled WGS sequence"/>
</dbReference>
<dbReference type="PANTHER" id="PTHR21266:SF60">
    <property type="entry name" value="3-KETOSTEROID-9-ALPHA-MONOOXYGENASE, OXYGENASE COMPONENT"/>
    <property type="match status" value="1"/>
</dbReference>
<evidence type="ECO:0000256" key="5">
    <source>
        <dbReference type="ARBA" id="ARBA00023014"/>
    </source>
</evidence>
<evidence type="ECO:0000259" key="6">
    <source>
        <dbReference type="PROSITE" id="PS51296"/>
    </source>
</evidence>
<evidence type="ECO:0000313" key="8">
    <source>
        <dbReference type="Proteomes" id="UP000564644"/>
    </source>
</evidence>
<evidence type="ECO:0000256" key="1">
    <source>
        <dbReference type="ARBA" id="ARBA00022714"/>
    </source>
</evidence>
<dbReference type="InterPro" id="IPR036922">
    <property type="entry name" value="Rieske_2Fe-2S_sf"/>
</dbReference>
<dbReference type="GO" id="GO:0016705">
    <property type="term" value="F:oxidoreductase activity, acting on paired donors, with incorporation or reduction of molecular oxygen"/>
    <property type="evidence" value="ECO:0007669"/>
    <property type="project" value="UniProtKB-ARBA"/>
</dbReference>
<dbReference type="SUPFAM" id="SSF50022">
    <property type="entry name" value="ISP domain"/>
    <property type="match status" value="1"/>
</dbReference>
<protein>
    <submittedName>
        <fullName evidence="7">Aromatic ring-hydroxylating dioxygenase subunit alpha</fullName>
    </submittedName>
</protein>
<dbReference type="InterPro" id="IPR044043">
    <property type="entry name" value="VanA_C_cat"/>
</dbReference>
<organism evidence="7 8">
    <name type="scientific">Cohnella zeiphila</name>
    <dbReference type="NCBI Taxonomy" id="2761120"/>
    <lineage>
        <taxon>Bacteria</taxon>
        <taxon>Bacillati</taxon>
        <taxon>Bacillota</taxon>
        <taxon>Bacilli</taxon>
        <taxon>Bacillales</taxon>
        <taxon>Paenibacillaceae</taxon>
        <taxon>Cohnella</taxon>
    </lineage>
</organism>